<evidence type="ECO:0000313" key="3">
    <source>
        <dbReference type="EMBL" id="WAR25221.1"/>
    </source>
</evidence>
<organism evidence="3 4">
    <name type="scientific">Mya arenaria</name>
    <name type="common">Soft-shell clam</name>
    <dbReference type="NCBI Taxonomy" id="6604"/>
    <lineage>
        <taxon>Eukaryota</taxon>
        <taxon>Metazoa</taxon>
        <taxon>Spiralia</taxon>
        <taxon>Lophotrochozoa</taxon>
        <taxon>Mollusca</taxon>
        <taxon>Bivalvia</taxon>
        <taxon>Autobranchia</taxon>
        <taxon>Heteroconchia</taxon>
        <taxon>Euheterodonta</taxon>
        <taxon>Imparidentia</taxon>
        <taxon>Neoheterodontei</taxon>
        <taxon>Myida</taxon>
        <taxon>Myoidea</taxon>
        <taxon>Myidae</taxon>
        <taxon>Mya</taxon>
    </lineage>
</organism>
<dbReference type="PANTHER" id="PTHR22738:SF10">
    <property type="entry name" value="RAS ASSOCIATION DOMAIN-CONTAINING PROTEIN 1 HOMOLOG"/>
    <property type="match status" value="1"/>
</dbReference>
<feature type="compositionally biased region" description="Acidic residues" evidence="1">
    <location>
        <begin position="251"/>
        <end position="266"/>
    </location>
</feature>
<dbReference type="InterPro" id="IPR011524">
    <property type="entry name" value="SARAH_dom"/>
</dbReference>
<reference evidence="3" key="1">
    <citation type="submission" date="2022-11" db="EMBL/GenBank/DDBJ databases">
        <title>Centuries of genome instability and evolution in soft-shell clam transmissible cancer (bioRxiv).</title>
        <authorList>
            <person name="Hart S.F.M."/>
            <person name="Yonemitsu M.A."/>
            <person name="Giersch R.M."/>
            <person name="Beal B.F."/>
            <person name="Arriagada G."/>
            <person name="Davis B.W."/>
            <person name="Ostrander E.A."/>
            <person name="Goff S.P."/>
            <person name="Metzger M.J."/>
        </authorList>
    </citation>
    <scope>NUCLEOTIDE SEQUENCE</scope>
    <source>
        <strain evidence="3">MELC-2E11</strain>
        <tissue evidence="3">Siphon/mantle</tissue>
    </source>
</reference>
<feature type="region of interest" description="Disordered" evidence="1">
    <location>
        <begin position="340"/>
        <end position="384"/>
    </location>
</feature>
<dbReference type="Pfam" id="PF16517">
    <property type="entry name" value="Nore1-SARAH"/>
    <property type="match status" value="1"/>
</dbReference>
<dbReference type="PANTHER" id="PTHR22738">
    <property type="entry name" value="RASSF"/>
    <property type="match status" value="1"/>
</dbReference>
<sequence length="494" mass="57430">MDRPKANQHSSPLPSSRSEGDFFDAIRNGLKNYRNVFGLFPFMGRATEEPSPSREQIEMAHFEKEDDDDDDDYEKYEHGTILRRPAKGHDFQIISGDSFINLPRSRWKDDRRKVSKERPSRLNSLVDDSDIIKFRESKGIDSSLKKELEGLCGEGEHIYEEIDDVKKEVEKLKAKELKNTEPKAKCEGDCDCLDFALESLPMMEFFQNDEHFLEFDRVFETVKNKRRYASSSSLDKYRWSPHSEGHKSDDSSSDTDTENEDGGEEFPELKVDDIFADFFDNDADFKDFEKEFENFQFKHCQYTCHHQCLPSIQLECKCMSHDQEDEGTVLSGETTLADLAASSQSAEQSEPASEKDETDSGYRSGTIPDEKLPPKPSDATLNPRIRRVKDIESPLAICLSWEFENIHNHRLVLQENETGEIDWEAFCVPELNNFLRVLDREQDEYMAQLRYKYKVMKRLILQRMKELRLETERQKRASVVGDESTSFPKYDLNK</sequence>
<feature type="compositionally biased region" description="Low complexity" evidence="1">
    <location>
        <begin position="340"/>
        <end position="351"/>
    </location>
</feature>
<gene>
    <name evidence="3" type="ORF">MAR_010925</name>
</gene>
<feature type="compositionally biased region" description="Polar residues" evidence="1">
    <location>
        <begin position="7"/>
        <end position="17"/>
    </location>
</feature>
<dbReference type="Gene3D" id="1.20.5.110">
    <property type="match status" value="1"/>
</dbReference>
<feature type="domain" description="SARAH" evidence="2">
    <location>
        <begin position="420"/>
        <end position="467"/>
    </location>
</feature>
<dbReference type="Proteomes" id="UP001164746">
    <property type="component" value="Chromosome 14"/>
</dbReference>
<proteinExistence type="predicted"/>
<dbReference type="PROSITE" id="PS50951">
    <property type="entry name" value="SARAH"/>
    <property type="match status" value="1"/>
</dbReference>
<feature type="region of interest" description="Disordered" evidence="1">
    <location>
        <begin position="236"/>
        <end position="267"/>
    </location>
</feature>
<dbReference type="EMBL" id="CP111025">
    <property type="protein sequence ID" value="WAR25221.1"/>
    <property type="molecule type" value="Genomic_DNA"/>
</dbReference>
<evidence type="ECO:0000256" key="1">
    <source>
        <dbReference type="SAM" id="MobiDB-lite"/>
    </source>
</evidence>
<keyword evidence="4" id="KW-1185">Reference proteome</keyword>
<feature type="region of interest" description="Disordered" evidence="1">
    <location>
        <begin position="1"/>
        <end position="21"/>
    </location>
</feature>
<feature type="compositionally biased region" description="Basic and acidic residues" evidence="1">
    <location>
        <begin position="236"/>
        <end position="250"/>
    </location>
</feature>
<protein>
    <submittedName>
        <fullName evidence="3">RASF1-like protein</fullName>
    </submittedName>
</protein>
<dbReference type="InterPro" id="IPR033614">
    <property type="entry name" value="RASSF1-6"/>
</dbReference>
<accession>A0ABY7FWW3</accession>
<dbReference type="CDD" id="cd21885">
    <property type="entry name" value="SARAH_RASSF1-like"/>
    <property type="match status" value="1"/>
</dbReference>
<name>A0ABY7FWW3_MYAAR</name>
<evidence type="ECO:0000259" key="2">
    <source>
        <dbReference type="PROSITE" id="PS50951"/>
    </source>
</evidence>
<evidence type="ECO:0000313" key="4">
    <source>
        <dbReference type="Proteomes" id="UP001164746"/>
    </source>
</evidence>